<evidence type="ECO:0000256" key="1">
    <source>
        <dbReference type="SAM" id="MobiDB-lite"/>
    </source>
</evidence>
<feature type="compositionally biased region" description="Low complexity" evidence="1">
    <location>
        <begin position="436"/>
        <end position="449"/>
    </location>
</feature>
<keyword evidence="3" id="KW-1185">Reference proteome</keyword>
<gene>
    <name evidence="2" type="ORF">FB45DRAFT_1024199</name>
</gene>
<name>A0AAD7FRX5_9AGAR</name>
<sequence>MPSRDDIEIEQVNDPADGWQDEEDEDEDVATGLGHSTHTSRNPRLPLAPLRELPKKTKSTHDDLDDLAADQVDAAVRVAEKHGLKLLEAHRRVLAATRIKQPHKASMRNARMSLFCEETNEDCERGEKLLLREVQEIVNEDPTVLNKYDKDVVEERRLLLEKNRRLRKYGARRSRKSIIASAHKRIKLLMGEIEALADACSIVGVGFFARSSPHDTFDAICVESWGAGQFCRDVFKMAPHEFAEKFERWALGKNLLAPATDTLASLRKEVQFSVNSGFRNVTDNPKARMIFASYVRTIVLGKDVAIIGWPEDIKFTKLDRITDKNEMRRLRDGWRDGEIYWKKCPSDDEVADIKADFARREERGEYEEKEKKMRKDVGQSHEKRSTKTGKGKGKGKGKQTTSDTEQDEDEDDEEDGGKTGSDSEDAQHNDEGQGGPKKTAAASTKPTKVPVKRKRDAGTSASSHIIMCTGPPTSARYNAHPAFPPLVHIIMRTLPGSGPHQPGIFSSPPASRQDC</sequence>
<evidence type="ECO:0000313" key="2">
    <source>
        <dbReference type="EMBL" id="KAJ7639479.1"/>
    </source>
</evidence>
<dbReference type="AlphaFoldDB" id="A0AAD7FRX5"/>
<feature type="compositionally biased region" description="Basic and acidic residues" evidence="1">
    <location>
        <begin position="361"/>
        <end position="385"/>
    </location>
</feature>
<evidence type="ECO:0000313" key="3">
    <source>
        <dbReference type="Proteomes" id="UP001221142"/>
    </source>
</evidence>
<accession>A0AAD7FRX5</accession>
<feature type="compositionally biased region" description="Low complexity" evidence="1">
    <location>
        <begin position="42"/>
        <end position="51"/>
    </location>
</feature>
<comment type="caution">
    <text evidence="2">The sequence shown here is derived from an EMBL/GenBank/DDBJ whole genome shotgun (WGS) entry which is preliminary data.</text>
</comment>
<reference evidence="2" key="1">
    <citation type="submission" date="2023-03" db="EMBL/GenBank/DDBJ databases">
        <title>Massive genome expansion in bonnet fungi (Mycena s.s.) driven by repeated elements and novel gene families across ecological guilds.</title>
        <authorList>
            <consortium name="Lawrence Berkeley National Laboratory"/>
            <person name="Harder C.B."/>
            <person name="Miyauchi S."/>
            <person name="Viragh M."/>
            <person name="Kuo A."/>
            <person name="Thoen E."/>
            <person name="Andreopoulos B."/>
            <person name="Lu D."/>
            <person name="Skrede I."/>
            <person name="Drula E."/>
            <person name="Henrissat B."/>
            <person name="Morin E."/>
            <person name="Kohler A."/>
            <person name="Barry K."/>
            <person name="LaButti K."/>
            <person name="Morin E."/>
            <person name="Salamov A."/>
            <person name="Lipzen A."/>
            <person name="Mereny Z."/>
            <person name="Hegedus B."/>
            <person name="Baldrian P."/>
            <person name="Stursova M."/>
            <person name="Weitz H."/>
            <person name="Taylor A."/>
            <person name="Grigoriev I.V."/>
            <person name="Nagy L.G."/>
            <person name="Martin F."/>
            <person name="Kauserud H."/>
        </authorList>
    </citation>
    <scope>NUCLEOTIDE SEQUENCE</scope>
    <source>
        <strain evidence="2">9284</strain>
    </source>
</reference>
<organism evidence="2 3">
    <name type="scientific">Roridomyces roridus</name>
    <dbReference type="NCBI Taxonomy" id="1738132"/>
    <lineage>
        <taxon>Eukaryota</taxon>
        <taxon>Fungi</taxon>
        <taxon>Dikarya</taxon>
        <taxon>Basidiomycota</taxon>
        <taxon>Agaricomycotina</taxon>
        <taxon>Agaricomycetes</taxon>
        <taxon>Agaricomycetidae</taxon>
        <taxon>Agaricales</taxon>
        <taxon>Marasmiineae</taxon>
        <taxon>Mycenaceae</taxon>
        <taxon>Roridomyces</taxon>
    </lineage>
</organism>
<protein>
    <submittedName>
        <fullName evidence="2">Uncharacterized protein</fullName>
    </submittedName>
</protein>
<feature type="region of interest" description="Disordered" evidence="1">
    <location>
        <begin position="361"/>
        <end position="467"/>
    </location>
</feature>
<feature type="region of interest" description="Disordered" evidence="1">
    <location>
        <begin position="1"/>
        <end position="62"/>
    </location>
</feature>
<feature type="compositionally biased region" description="Acidic residues" evidence="1">
    <location>
        <begin position="19"/>
        <end position="29"/>
    </location>
</feature>
<dbReference type="EMBL" id="JARKIF010000005">
    <property type="protein sequence ID" value="KAJ7639479.1"/>
    <property type="molecule type" value="Genomic_DNA"/>
</dbReference>
<feature type="compositionally biased region" description="Acidic residues" evidence="1">
    <location>
        <begin position="404"/>
        <end position="415"/>
    </location>
</feature>
<feature type="compositionally biased region" description="Basic residues" evidence="1">
    <location>
        <begin position="386"/>
        <end position="397"/>
    </location>
</feature>
<feature type="compositionally biased region" description="Basic and acidic residues" evidence="1">
    <location>
        <begin position="52"/>
        <end position="62"/>
    </location>
</feature>
<dbReference type="Proteomes" id="UP001221142">
    <property type="component" value="Unassembled WGS sequence"/>
</dbReference>
<proteinExistence type="predicted"/>